<dbReference type="EMBL" id="FNCO01000021">
    <property type="protein sequence ID" value="SDJ08378.1"/>
    <property type="molecule type" value="Genomic_DNA"/>
</dbReference>
<evidence type="ECO:0000313" key="1">
    <source>
        <dbReference type="EMBL" id="SDJ08378.1"/>
    </source>
</evidence>
<dbReference type="AlphaFoldDB" id="A0A1G8QUL6"/>
<protein>
    <submittedName>
        <fullName evidence="1">Uncharacterized protein</fullName>
    </submittedName>
</protein>
<keyword evidence="2" id="KW-1185">Reference proteome</keyword>
<sequence>MHTQTATASAQHDSLDGFNVSKLPIDRDSIRSRRLLRMIELIEVLRTPDNERTIWQMLLDAGANPDFILLRDCDDEARHGRRPAMQLNVNTEKLQGFVLITHNADDTGYKILLQSQGASIPHVTEENVVVRRLAAVLFDLIDDGTKRVTVPSNALSTNAVIAGDYLLAP</sequence>
<dbReference type="OrthoDB" id="6886276at2"/>
<dbReference type="STRING" id="89065.SAMN05216605_12168"/>
<dbReference type="RefSeq" id="WP_074758191.1">
    <property type="nucleotide sequence ID" value="NZ_FNCO01000021.1"/>
</dbReference>
<reference evidence="2" key="1">
    <citation type="submission" date="2016-10" db="EMBL/GenBank/DDBJ databases">
        <authorList>
            <person name="Varghese N."/>
            <person name="Submissions S."/>
        </authorList>
    </citation>
    <scope>NUCLEOTIDE SEQUENCE [LARGE SCALE GENOMIC DNA]</scope>
    <source>
        <strain evidence="2">ATCC 700689</strain>
    </source>
</reference>
<proteinExistence type="predicted"/>
<evidence type="ECO:0000313" key="2">
    <source>
        <dbReference type="Proteomes" id="UP000182894"/>
    </source>
</evidence>
<name>A0A1G8QUL6_9PSED</name>
<dbReference type="Proteomes" id="UP000182894">
    <property type="component" value="Unassembled WGS sequence"/>
</dbReference>
<accession>A0A1G8QUL6</accession>
<organism evidence="1 2">
    <name type="scientific">Pseudomonas abietaniphila</name>
    <dbReference type="NCBI Taxonomy" id="89065"/>
    <lineage>
        <taxon>Bacteria</taxon>
        <taxon>Pseudomonadati</taxon>
        <taxon>Pseudomonadota</taxon>
        <taxon>Gammaproteobacteria</taxon>
        <taxon>Pseudomonadales</taxon>
        <taxon>Pseudomonadaceae</taxon>
        <taxon>Pseudomonas</taxon>
    </lineage>
</organism>
<gene>
    <name evidence="1" type="ORF">SAMN05216605_12168</name>
</gene>